<evidence type="ECO:0000256" key="6">
    <source>
        <dbReference type="ARBA" id="ARBA00022801"/>
    </source>
</evidence>
<feature type="non-terminal residue" evidence="12">
    <location>
        <position position="1"/>
    </location>
</feature>
<keyword evidence="7" id="KW-0862">Zinc</keyword>
<dbReference type="Pfam" id="PF00245">
    <property type="entry name" value="Alk_phosphatase"/>
    <property type="match status" value="1"/>
</dbReference>
<dbReference type="EC" id="3.1.3.1" evidence="3"/>
<feature type="active site" description="Phosphoserine intermediate" evidence="9">
    <location>
        <position position="13"/>
    </location>
</feature>
<dbReference type="GO" id="GO:0046872">
    <property type="term" value="F:metal ion binding"/>
    <property type="evidence" value="ECO:0007669"/>
    <property type="project" value="UniProtKB-KW"/>
</dbReference>
<dbReference type="PRINTS" id="PR00113">
    <property type="entry name" value="ALKPHPHTASE"/>
</dbReference>
<dbReference type="EMBL" id="CAXKWB010005253">
    <property type="protein sequence ID" value="CAL4077528.1"/>
    <property type="molecule type" value="Genomic_DNA"/>
</dbReference>
<dbReference type="PANTHER" id="PTHR11596:SF5">
    <property type="entry name" value="ALKALINE PHOSPHATASE"/>
    <property type="match status" value="1"/>
</dbReference>
<protein>
    <recommendedName>
        <fullName evidence="3">alkaline phosphatase</fullName>
        <ecNumber evidence="3">3.1.3.1</ecNumber>
    </recommendedName>
</protein>
<evidence type="ECO:0000256" key="2">
    <source>
        <dbReference type="ARBA" id="ARBA00005984"/>
    </source>
</evidence>
<comment type="similarity">
    <text evidence="2 11">Belongs to the alkaline phosphatase family.</text>
</comment>
<keyword evidence="5 10" id="KW-0479">Metal-binding</keyword>
<evidence type="ECO:0000256" key="4">
    <source>
        <dbReference type="ARBA" id="ARBA00022553"/>
    </source>
</evidence>
<sequence length="125" mass="13592">FQTYTVDKQVSDSAGTATALLCGVKTNSKVVGVDYRVKPNDCTTMTEDTKLTSIFTSAQKAGKRTGVITNNRLTHASLAPVYAHSASRAWETNGNIDALNRENCPEFKDLARQLVEDEPGNKINV</sequence>
<accession>A0AAV2QBA7</accession>
<feature type="non-terminal residue" evidence="12">
    <location>
        <position position="125"/>
    </location>
</feature>
<name>A0AAV2QBA7_MEGNR</name>
<comment type="cofactor">
    <cofactor evidence="1">
        <name>Zn(2+)</name>
        <dbReference type="ChEBI" id="CHEBI:29105"/>
    </cofactor>
</comment>
<evidence type="ECO:0000313" key="12">
    <source>
        <dbReference type="EMBL" id="CAL4077528.1"/>
    </source>
</evidence>
<comment type="caution">
    <text evidence="12">The sequence shown here is derived from an EMBL/GenBank/DDBJ whole genome shotgun (WGS) entry which is preliminary data.</text>
</comment>
<keyword evidence="8 10" id="KW-0460">Magnesium</keyword>
<dbReference type="Gene3D" id="3.40.720.10">
    <property type="entry name" value="Alkaline Phosphatase, subunit A"/>
    <property type="match status" value="1"/>
</dbReference>
<evidence type="ECO:0000256" key="3">
    <source>
        <dbReference type="ARBA" id="ARBA00012647"/>
    </source>
</evidence>
<organism evidence="12 13">
    <name type="scientific">Meganyctiphanes norvegica</name>
    <name type="common">Northern krill</name>
    <name type="synonym">Thysanopoda norvegica</name>
    <dbReference type="NCBI Taxonomy" id="48144"/>
    <lineage>
        <taxon>Eukaryota</taxon>
        <taxon>Metazoa</taxon>
        <taxon>Ecdysozoa</taxon>
        <taxon>Arthropoda</taxon>
        <taxon>Crustacea</taxon>
        <taxon>Multicrustacea</taxon>
        <taxon>Malacostraca</taxon>
        <taxon>Eumalacostraca</taxon>
        <taxon>Eucarida</taxon>
        <taxon>Euphausiacea</taxon>
        <taxon>Euphausiidae</taxon>
        <taxon>Meganyctiphanes</taxon>
    </lineage>
</organism>
<evidence type="ECO:0000256" key="1">
    <source>
        <dbReference type="ARBA" id="ARBA00001947"/>
    </source>
</evidence>
<evidence type="ECO:0000256" key="11">
    <source>
        <dbReference type="RuleBase" id="RU003946"/>
    </source>
</evidence>
<keyword evidence="6" id="KW-0378">Hydrolase</keyword>
<gene>
    <name evidence="12" type="ORF">MNOR_LOCUS10432</name>
</gene>
<feature type="binding site" evidence="10">
    <location>
        <position position="77"/>
    </location>
    <ligand>
        <name>Mg(2+)</name>
        <dbReference type="ChEBI" id="CHEBI:18420"/>
    </ligand>
</feature>
<keyword evidence="13" id="KW-1185">Reference proteome</keyword>
<dbReference type="PANTHER" id="PTHR11596">
    <property type="entry name" value="ALKALINE PHOSPHATASE"/>
    <property type="match status" value="1"/>
</dbReference>
<proteinExistence type="inferred from homology"/>
<evidence type="ECO:0000256" key="10">
    <source>
        <dbReference type="PIRSR" id="PIRSR601952-2"/>
    </source>
</evidence>
<reference evidence="12 13" key="1">
    <citation type="submission" date="2024-05" db="EMBL/GenBank/DDBJ databases">
        <authorList>
            <person name="Wallberg A."/>
        </authorList>
    </citation>
    <scope>NUCLEOTIDE SEQUENCE [LARGE SCALE GENOMIC DNA]</scope>
</reference>
<dbReference type="InterPro" id="IPR017850">
    <property type="entry name" value="Alkaline_phosphatase_core_sf"/>
</dbReference>
<dbReference type="Proteomes" id="UP001497623">
    <property type="component" value="Unassembled WGS sequence"/>
</dbReference>
<evidence type="ECO:0000256" key="8">
    <source>
        <dbReference type="ARBA" id="ARBA00022842"/>
    </source>
</evidence>
<comment type="cofactor">
    <cofactor evidence="10">
        <name>Mg(2+)</name>
        <dbReference type="ChEBI" id="CHEBI:18420"/>
    </cofactor>
    <text evidence="10">Binds 1 Mg(2+) ion.</text>
</comment>
<dbReference type="PROSITE" id="PS00123">
    <property type="entry name" value="ALKALINE_PHOSPHATASE"/>
    <property type="match status" value="1"/>
</dbReference>
<evidence type="ECO:0000256" key="7">
    <source>
        <dbReference type="ARBA" id="ARBA00022833"/>
    </source>
</evidence>
<keyword evidence="4" id="KW-0597">Phosphoprotein</keyword>
<dbReference type="InterPro" id="IPR001952">
    <property type="entry name" value="Alkaline_phosphatase"/>
</dbReference>
<evidence type="ECO:0000256" key="5">
    <source>
        <dbReference type="ARBA" id="ARBA00022723"/>
    </source>
</evidence>
<dbReference type="GO" id="GO:0004035">
    <property type="term" value="F:alkaline phosphatase activity"/>
    <property type="evidence" value="ECO:0007669"/>
    <property type="project" value="UniProtKB-EC"/>
</dbReference>
<dbReference type="AlphaFoldDB" id="A0AAV2QBA7"/>
<dbReference type="InterPro" id="IPR018299">
    <property type="entry name" value="Alkaline_phosphatase_AS"/>
</dbReference>
<evidence type="ECO:0000313" key="13">
    <source>
        <dbReference type="Proteomes" id="UP001497623"/>
    </source>
</evidence>
<dbReference type="SUPFAM" id="SSF53649">
    <property type="entry name" value="Alkaline phosphatase-like"/>
    <property type="match status" value="1"/>
</dbReference>
<feature type="binding site" evidence="10">
    <location>
        <position position="75"/>
    </location>
    <ligand>
        <name>Mg(2+)</name>
        <dbReference type="ChEBI" id="CHEBI:18420"/>
    </ligand>
</feature>
<evidence type="ECO:0000256" key="9">
    <source>
        <dbReference type="PIRSR" id="PIRSR601952-1"/>
    </source>
</evidence>